<comment type="caution">
    <text evidence="1">The sequence shown here is derived from an EMBL/GenBank/DDBJ whole genome shotgun (WGS) entry which is preliminary data.</text>
</comment>
<name>A0ACB8AU42_9AGAM</name>
<dbReference type="EMBL" id="MU267589">
    <property type="protein sequence ID" value="KAH7916784.1"/>
    <property type="molecule type" value="Genomic_DNA"/>
</dbReference>
<organism evidence="1 2">
    <name type="scientific">Hygrophoropsis aurantiaca</name>
    <dbReference type="NCBI Taxonomy" id="72124"/>
    <lineage>
        <taxon>Eukaryota</taxon>
        <taxon>Fungi</taxon>
        <taxon>Dikarya</taxon>
        <taxon>Basidiomycota</taxon>
        <taxon>Agaricomycotina</taxon>
        <taxon>Agaricomycetes</taxon>
        <taxon>Agaricomycetidae</taxon>
        <taxon>Boletales</taxon>
        <taxon>Coniophorineae</taxon>
        <taxon>Hygrophoropsidaceae</taxon>
        <taxon>Hygrophoropsis</taxon>
    </lineage>
</organism>
<reference evidence="1" key="1">
    <citation type="journal article" date="2021" name="New Phytol.">
        <title>Evolutionary innovations through gain and loss of genes in the ectomycorrhizal Boletales.</title>
        <authorList>
            <person name="Wu G."/>
            <person name="Miyauchi S."/>
            <person name="Morin E."/>
            <person name="Kuo A."/>
            <person name="Drula E."/>
            <person name="Varga T."/>
            <person name="Kohler A."/>
            <person name="Feng B."/>
            <person name="Cao Y."/>
            <person name="Lipzen A."/>
            <person name="Daum C."/>
            <person name="Hundley H."/>
            <person name="Pangilinan J."/>
            <person name="Johnson J."/>
            <person name="Barry K."/>
            <person name="LaButti K."/>
            <person name="Ng V."/>
            <person name="Ahrendt S."/>
            <person name="Min B."/>
            <person name="Choi I.G."/>
            <person name="Park H."/>
            <person name="Plett J.M."/>
            <person name="Magnuson J."/>
            <person name="Spatafora J.W."/>
            <person name="Nagy L.G."/>
            <person name="Henrissat B."/>
            <person name="Grigoriev I.V."/>
            <person name="Yang Z.L."/>
            <person name="Xu J."/>
            <person name="Martin F.M."/>
        </authorList>
    </citation>
    <scope>NUCLEOTIDE SEQUENCE</scope>
    <source>
        <strain evidence="1">ATCC 28755</strain>
    </source>
</reference>
<gene>
    <name evidence="1" type="ORF">BJ138DRAFT_1121589</name>
</gene>
<keyword evidence="2" id="KW-1185">Reference proteome</keyword>
<dbReference type="Proteomes" id="UP000790377">
    <property type="component" value="Unassembled WGS sequence"/>
</dbReference>
<sequence length="187" mass="21288">MGFPTPIYRRWSPISSSLHLICSVRWCFDDDPTPLITIGSQLKELDFFTVVADDRIYNVLRACPNLVKLSVNHRPYNKHTACGDVLLADLQILNSYYLATQGVVAPKLRNFAFKDDLTLYIADDLFHMIPRLSAVAQLKSIAKTPDPVLPTQYSRFSLTVERMQSCVLPEFPASRPAHRFLQPQNHL</sequence>
<proteinExistence type="predicted"/>
<accession>A0ACB8AU42</accession>
<protein>
    <submittedName>
        <fullName evidence="1">Uncharacterized protein</fullName>
    </submittedName>
</protein>
<evidence type="ECO:0000313" key="1">
    <source>
        <dbReference type="EMBL" id="KAH7916784.1"/>
    </source>
</evidence>
<evidence type="ECO:0000313" key="2">
    <source>
        <dbReference type="Proteomes" id="UP000790377"/>
    </source>
</evidence>